<feature type="compositionally biased region" description="Low complexity" evidence="1">
    <location>
        <begin position="47"/>
        <end position="67"/>
    </location>
</feature>
<reference evidence="3 4" key="1">
    <citation type="journal article" date="2023" name="Sci. Data">
        <title>Genome assembly of the Korean intertidal mud-creeper Batillaria attramentaria.</title>
        <authorList>
            <person name="Patra A.K."/>
            <person name="Ho P.T."/>
            <person name="Jun S."/>
            <person name="Lee S.J."/>
            <person name="Kim Y."/>
            <person name="Won Y.J."/>
        </authorList>
    </citation>
    <scope>NUCLEOTIDE SEQUENCE [LARGE SCALE GENOMIC DNA]</scope>
    <source>
        <strain evidence="3">Wonlab-2016</strain>
    </source>
</reference>
<feature type="signal peptide" evidence="2">
    <location>
        <begin position="1"/>
        <end position="19"/>
    </location>
</feature>
<evidence type="ECO:0000256" key="2">
    <source>
        <dbReference type="SAM" id="SignalP"/>
    </source>
</evidence>
<name>A0ABD0J629_9CAEN</name>
<evidence type="ECO:0000313" key="3">
    <source>
        <dbReference type="EMBL" id="KAK7462094.1"/>
    </source>
</evidence>
<accession>A0ABD0J629</accession>
<keyword evidence="2" id="KW-0732">Signal</keyword>
<proteinExistence type="predicted"/>
<organism evidence="3 4">
    <name type="scientific">Batillaria attramentaria</name>
    <dbReference type="NCBI Taxonomy" id="370345"/>
    <lineage>
        <taxon>Eukaryota</taxon>
        <taxon>Metazoa</taxon>
        <taxon>Spiralia</taxon>
        <taxon>Lophotrochozoa</taxon>
        <taxon>Mollusca</taxon>
        <taxon>Gastropoda</taxon>
        <taxon>Caenogastropoda</taxon>
        <taxon>Sorbeoconcha</taxon>
        <taxon>Cerithioidea</taxon>
        <taxon>Batillariidae</taxon>
        <taxon>Batillaria</taxon>
    </lineage>
</organism>
<comment type="caution">
    <text evidence="3">The sequence shown here is derived from an EMBL/GenBank/DDBJ whole genome shotgun (WGS) entry which is preliminary data.</text>
</comment>
<gene>
    <name evidence="3" type="ORF">BaRGS_00038504</name>
</gene>
<dbReference type="AlphaFoldDB" id="A0ABD0J629"/>
<feature type="chain" id="PRO_5044886748" evidence="2">
    <location>
        <begin position="20"/>
        <end position="179"/>
    </location>
</feature>
<dbReference type="Proteomes" id="UP001519460">
    <property type="component" value="Unassembled WGS sequence"/>
</dbReference>
<protein>
    <submittedName>
        <fullName evidence="3">Uncharacterized protein</fullName>
    </submittedName>
</protein>
<keyword evidence="4" id="KW-1185">Reference proteome</keyword>
<feature type="region of interest" description="Disordered" evidence="1">
    <location>
        <begin position="47"/>
        <end position="80"/>
    </location>
</feature>
<sequence>MTANLLPVIVAVQISFGVSEVACPSTRAVNTTPSDTTSSTEFVQNITTTQTPPTSSSTDITDTFPISRTTETPKSGETIHTTSSTEFVQNITTSAACDHPQPRVNQEYSPYTELSVSRDATGQHTQHDYVNMATPEHNITSSNADNLATDGAMQNTYESLQIGQGNDANIYNSLQITYK</sequence>
<evidence type="ECO:0000256" key="1">
    <source>
        <dbReference type="SAM" id="MobiDB-lite"/>
    </source>
</evidence>
<dbReference type="EMBL" id="JACVVK020000624">
    <property type="protein sequence ID" value="KAK7462094.1"/>
    <property type="molecule type" value="Genomic_DNA"/>
</dbReference>
<feature type="compositionally biased region" description="Polar residues" evidence="1">
    <location>
        <begin position="68"/>
        <end position="80"/>
    </location>
</feature>
<evidence type="ECO:0000313" key="4">
    <source>
        <dbReference type="Proteomes" id="UP001519460"/>
    </source>
</evidence>